<organism evidence="5">
    <name type="scientific">Vibrio lentus</name>
    <dbReference type="NCBI Taxonomy" id="136468"/>
    <lineage>
        <taxon>Bacteria</taxon>
        <taxon>Pseudomonadati</taxon>
        <taxon>Pseudomonadota</taxon>
        <taxon>Gammaproteobacteria</taxon>
        <taxon>Vibrionales</taxon>
        <taxon>Vibrionaceae</taxon>
        <taxon>Vibrio</taxon>
    </lineage>
</organism>
<dbReference type="GO" id="GO:0009307">
    <property type="term" value="P:DNA restriction-modification system"/>
    <property type="evidence" value="ECO:0007669"/>
    <property type="project" value="UniProtKB-KW"/>
</dbReference>
<feature type="domain" description="Type I restriction modification DNA specificity" evidence="4">
    <location>
        <begin position="67"/>
        <end position="159"/>
    </location>
</feature>
<comment type="caution">
    <text evidence="5">The sequence shown here is derived from an EMBL/GenBank/DDBJ whole genome shotgun (WGS) entry which is preliminary data.</text>
</comment>
<dbReference type="InterPro" id="IPR052021">
    <property type="entry name" value="Type-I_RS_S_subunit"/>
</dbReference>
<dbReference type="PANTHER" id="PTHR30408">
    <property type="entry name" value="TYPE-1 RESTRICTION ENZYME ECOKI SPECIFICITY PROTEIN"/>
    <property type="match status" value="1"/>
</dbReference>
<keyword evidence="2" id="KW-0680">Restriction system</keyword>
<reference evidence="5" key="2">
    <citation type="submission" date="2016-07" db="EMBL/GenBank/DDBJ databases">
        <authorList>
            <person name="Kauffman K."/>
            <person name="Arevalo P."/>
            <person name="Polz M.F."/>
        </authorList>
    </citation>
    <scope>NUCLEOTIDE SEQUENCE</scope>
    <source>
        <strain evidence="5">10N.261.52.F7</strain>
    </source>
</reference>
<evidence type="ECO:0000313" key="5">
    <source>
        <dbReference type="EMBL" id="PMK48491.1"/>
    </source>
</evidence>
<evidence type="ECO:0000256" key="2">
    <source>
        <dbReference type="ARBA" id="ARBA00022747"/>
    </source>
</evidence>
<reference evidence="5" key="3">
    <citation type="journal article" date="2018" name="Nature">
        <title>A major lineage of non-tailed dsDNA viruses as unrecognized killers of marine bacteria.</title>
        <authorList>
            <person name="Kauffman K.M."/>
            <person name="Hussain F.A."/>
            <person name="Yang J."/>
            <person name="Arevalo P."/>
            <person name="Brown J.M."/>
            <person name="Chang W.K."/>
            <person name="VanInsberghe D."/>
            <person name="Elsherbini J."/>
            <person name="Sharma R.S."/>
            <person name="Cutler M.B."/>
            <person name="Kelly L."/>
            <person name="Polz M.F."/>
        </authorList>
    </citation>
    <scope>NUCLEOTIDE SEQUENCE</scope>
    <source>
        <strain evidence="5">10N.261.52.F7</strain>
    </source>
</reference>
<name>A0AB36XPF3_9VIBR</name>
<dbReference type="CDD" id="cd17267">
    <property type="entry name" value="RMtype1_S_EcoAO83I-TRD1-CR1_like"/>
    <property type="match status" value="1"/>
</dbReference>
<reference key="1">
    <citation type="submission" date="2016-07" db="EMBL/GenBank/DDBJ databases">
        <title>Nontailed viruses are major unrecognized killers of bacteria in the ocean.</title>
        <authorList>
            <person name="Kauffman K."/>
            <person name="Hussain F."/>
            <person name="Yang J."/>
            <person name="Arevalo P."/>
            <person name="Brown J."/>
            <person name="Cutler M."/>
            <person name="Kelly L."/>
            <person name="Polz M.F."/>
        </authorList>
    </citation>
    <scope>NUCLEOTIDE SEQUENCE [LARGE SCALE GENOMIC DNA]</scope>
    <source>
        <strain>10N.261.52.F7</strain>
    </source>
</reference>
<dbReference type="AlphaFoldDB" id="A0AB36XPF3"/>
<dbReference type="InterPro" id="IPR000055">
    <property type="entry name" value="Restrct_endonuc_typeI_TRD"/>
</dbReference>
<dbReference type="Pfam" id="PF01420">
    <property type="entry name" value="Methylase_S"/>
    <property type="match status" value="1"/>
</dbReference>
<sequence length="246" mass="27132">MIDRKLGLNTQVNQTLEQMAQAIFKSWFVDFDPVKAKMNGEKPEGMDAATASLFPEKLVESELGLIPDGWEPRQLKDVLELAYGKALKKTDRVAGDVPVYGSGGLTGYHNQSLVEGPGVIVGRKGTVGSVYWEPKAFYPIDTVFYVKPKAGYSLEYCHLVLQNLGLKNMNTDAAVPGLNRNNAYRLDVIAPSADVLDKFEMIVQSFQSKVDANNFQSTSLTSLRDVLLPKLLSDDLILSNVSKEDK</sequence>
<dbReference type="PANTHER" id="PTHR30408:SF13">
    <property type="entry name" value="TYPE I RESTRICTION ENZYME HINDI SPECIFICITY SUBUNIT"/>
    <property type="match status" value="1"/>
</dbReference>
<comment type="similarity">
    <text evidence="1">Belongs to the type-I restriction system S methylase family.</text>
</comment>
<dbReference type="SUPFAM" id="SSF116734">
    <property type="entry name" value="DNA methylase specificity domain"/>
    <property type="match status" value="1"/>
</dbReference>
<dbReference type="GO" id="GO:0003677">
    <property type="term" value="F:DNA binding"/>
    <property type="evidence" value="ECO:0007669"/>
    <property type="project" value="UniProtKB-KW"/>
</dbReference>
<dbReference type="EMBL" id="MCXM01000011">
    <property type="protein sequence ID" value="PMK48491.1"/>
    <property type="molecule type" value="Genomic_DNA"/>
</dbReference>
<evidence type="ECO:0000259" key="4">
    <source>
        <dbReference type="Pfam" id="PF01420"/>
    </source>
</evidence>
<keyword evidence="3" id="KW-0238">DNA-binding</keyword>
<proteinExistence type="inferred from homology"/>
<accession>A0AB36XPF3</accession>
<gene>
    <name evidence="5" type="ORF">BCT99_14660</name>
</gene>
<protein>
    <recommendedName>
        <fullName evidence="4">Type I restriction modification DNA specificity domain-containing protein</fullName>
    </recommendedName>
</protein>
<evidence type="ECO:0000256" key="1">
    <source>
        <dbReference type="ARBA" id="ARBA00010923"/>
    </source>
</evidence>
<dbReference type="Gene3D" id="3.90.220.20">
    <property type="entry name" value="DNA methylase specificity domains"/>
    <property type="match status" value="1"/>
</dbReference>
<dbReference type="InterPro" id="IPR044946">
    <property type="entry name" value="Restrct_endonuc_typeI_TRD_sf"/>
</dbReference>
<evidence type="ECO:0000256" key="3">
    <source>
        <dbReference type="ARBA" id="ARBA00023125"/>
    </source>
</evidence>